<dbReference type="PANTHER" id="PTHR24221">
    <property type="entry name" value="ATP-BINDING CASSETTE SUB-FAMILY B"/>
    <property type="match status" value="1"/>
</dbReference>
<gene>
    <name evidence="11" type="ORF">FHS48_000558</name>
</gene>
<dbReference type="PANTHER" id="PTHR24221:SF248">
    <property type="entry name" value="ABC TRANSPORTER TRANSMEMBRANE REGION"/>
    <property type="match status" value="1"/>
</dbReference>
<feature type="region of interest" description="Disordered" evidence="7">
    <location>
        <begin position="561"/>
        <end position="588"/>
    </location>
</feature>
<evidence type="ECO:0000256" key="8">
    <source>
        <dbReference type="SAM" id="Phobius"/>
    </source>
</evidence>
<dbReference type="InterPro" id="IPR027417">
    <property type="entry name" value="P-loop_NTPase"/>
</dbReference>
<dbReference type="InterPro" id="IPR036640">
    <property type="entry name" value="ABC1_TM_sf"/>
</dbReference>
<feature type="transmembrane region" description="Helical" evidence="8">
    <location>
        <begin position="164"/>
        <end position="180"/>
    </location>
</feature>
<evidence type="ECO:0000256" key="1">
    <source>
        <dbReference type="ARBA" id="ARBA00004651"/>
    </source>
</evidence>
<dbReference type="SMART" id="SM00382">
    <property type="entry name" value="AAA"/>
    <property type="match status" value="1"/>
</dbReference>
<sequence>MIGLSRSFQAAQRPKDLIAGHRHMAELVSASLVINLVALALPLSMLQVYDRILPNHNTATLDMLTLGVLTAIVLEALLRTVREGIAGLVSARFEHRGHYETLRRLLSLPLSGFERDGGGTHLERLSAIDRLRDQFGGRTLLALVDAPFVVIYLAVIMFLGGWLVLMPILASLVFIAVSIWQGHQLRGATEQTGEQDERRFNFMLETLSGIQTVKALSAETQMLRRFERLLEGALGGRRGLAVRQGNGQITSAIYMQALTVLTVAFGALMVVDHAMTVGSLGACTMLAGRIAPPIQAGIGVWLRRQSVHTAIQRVEETFSMPVNISMKPLEVTEGILTLENVSHGKRPDGTFVVQDVNLTLRPGESISIRGENGSGKSLLLWLMTGQVRPDKGRVLMDGQDLSSVDPQSVASLIGVLPEQGEVFTGTLMENLTLFDAEREQDALKVADELGLNEVAASLAQGFDAPLGGRIGSSLPRGVIQRIAIGRVLTADPLIVLFDDANALLDGASDQRLTEAIERRMPTCGVVIVSHRPSTLRIAATHYEIRDGRLLLLENPMAPVPVKPPAPPQAALPGSGQAAGPGVAPGSGS</sequence>
<comment type="caution">
    <text evidence="11">The sequence shown here is derived from an EMBL/GenBank/DDBJ whole genome shotgun (WGS) entry which is preliminary data.</text>
</comment>
<evidence type="ECO:0000256" key="3">
    <source>
        <dbReference type="ARBA" id="ARBA00022741"/>
    </source>
</evidence>
<evidence type="ECO:0000313" key="11">
    <source>
        <dbReference type="EMBL" id="MBB6209177.1"/>
    </source>
</evidence>
<dbReference type="Gene3D" id="3.40.50.300">
    <property type="entry name" value="P-loop containing nucleotide triphosphate hydrolases"/>
    <property type="match status" value="1"/>
</dbReference>
<dbReference type="GO" id="GO:0005524">
    <property type="term" value="F:ATP binding"/>
    <property type="evidence" value="ECO:0007669"/>
    <property type="project" value="UniProtKB-KW"/>
</dbReference>
<dbReference type="Pfam" id="PF00005">
    <property type="entry name" value="ABC_tran"/>
    <property type="match status" value="1"/>
</dbReference>
<feature type="domain" description="ABC transporter" evidence="9">
    <location>
        <begin position="336"/>
        <end position="572"/>
    </location>
</feature>
<evidence type="ECO:0000256" key="2">
    <source>
        <dbReference type="ARBA" id="ARBA00022692"/>
    </source>
</evidence>
<dbReference type="GO" id="GO:0034040">
    <property type="term" value="F:ATPase-coupled lipid transmembrane transporter activity"/>
    <property type="evidence" value="ECO:0007669"/>
    <property type="project" value="TreeGrafter"/>
</dbReference>
<keyword evidence="12" id="KW-1185">Reference proteome</keyword>
<dbReference type="GO" id="GO:0005886">
    <property type="term" value="C:plasma membrane"/>
    <property type="evidence" value="ECO:0007669"/>
    <property type="project" value="UniProtKB-SubCell"/>
</dbReference>
<reference evidence="11 12" key="1">
    <citation type="submission" date="2020-08" db="EMBL/GenBank/DDBJ databases">
        <title>Genomic Encyclopedia of Type Strains, Phase IV (KMG-IV): sequencing the most valuable type-strain genomes for metagenomic binning, comparative biology and taxonomic classification.</title>
        <authorList>
            <person name="Goeker M."/>
        </authorList>
    </citation>
    <scope>NUCLEOTIDE SEQUENCE [LARGE SCALE GENOMIC DNA]</scope>
    <source>
        <strain evidence="11 12">DSM 11590</strain>
    </source>
</reference>
<evidence type="ECO:0000256" key="7">
    <source>
        <dbReference type="SAM" id="MobiDB-lite"/>
    </source>
</evidence>
<dbReference type="CDD" id="cd18566">
    <property type="entry name" value="ABC_6TM_PrtD_LapB_HlyB_like"/>
    <property type="match status" value="1"/>
</dbReference>
<evidence type="ECO:0000313" key="12">
    <source>
        <dbReference type="Proteomes" id="UP000544872"/>
    </source>
</evidence>
<dbReference type="GO" id="GO:0016887">
    <property type="term" value="F:ATP hydrolysis activity"/>
    <property type="evidence" value="ECO:0007669"/>
    <property type="project" value="InterPro"/>
</dbReference>
<keyword evidence="5 8" id="KW-1133">Transmembrane helix</keyword>
<dbReference type="SUPFAM" id="SSF90123">
    <property type="entry name" value="ABC transporter transmembrane region"/>
    <property type="match status" value="1"/>
</dbReference>
<dbReference type="InterPro" id="IPR003593">
    <property type="entry name" value="AAA+_ATPase"/>
</dbReference>
<dbReference type="InterPro" id="IPR011527">
    <property type="entry name" value="ABC1_TM_dom"/>
</dbReference>
<dbReference type="PROSITE" id="PS50929">
    <property type="entry name" value="ABC_TM1F"/>
    <property type="match status" value="1"/>
</dbReference>
<evidence type="ECO:0000256" key="5">
    <source>
        <dbReference type="ARBA" id="ARBA00022989"/>
    </source>
</evidence>
<feature type="transmembrane region" description="Helical" evidence="8">
    <location>
        <begin position="140"/>
        <end position="158"/>
    </location>
</feature>
<dbReference type="AlphaFoldDB" id="A0A7X0DMH4"/>
<feature type="domain" description="ABC transmembrane type-1" evidence="10">
    <location>
        <begin position="30"/>
        <end position="306"/>
    </location>
</feature>
<evidence type="ECO:0000256" key="6">
    <source>
        <dbReference type="ARBA" id="ARBA00023136"/>
    </source>
</evidence>
<protein>
    <submittedName>
        <fullName evidence="11">ATP-binding cassette subfamily C protein LapB</fullName>
    </submittedName>
</protein>
<name>A0A7X0DMH4_NOVIT</name>
<feature type="transmembrane region" description="Helical" evidence="8">
    <location>
        <begin position="61"/>
        <end position="78"/>
    </location>
</feature>
<dbReference type="RefSeq" id="WP_184261151.1">
    <property type="nucleotide sequence ID" value="NZ_JACIIX010000001.1"/>
</dbReference>
<dbReference type="Proteomes" id="UP000544872">
    <property type="component" value="Unassembled WGS sequence"/>
</dbReference>
<dbReference type="SUPFAM" id="SSF52540">
    <property type="entry name" value="P-loop containing nucleoside triphosphate hydrolases"/>
    <property type="match status" value="1"/>
</dbReference>
<dbReference type="InterPro" id="IPR003439">
    <property type="entry name" value="ABC_transporter-like_ATP-bd"/>
</dbReference>
<evidence type="ECO:0000259" key="10">
    <source>
        <dbReference type="PROSITE" id="PS50929"/>
    </source>
</evidence>
<keyword evidence="2 8" id="KW-0812">Transmembrane</keyword>
<dbReference type="EMBL" id="JACIIX010000001">
    <property type="protein sequence ID" value="MBB6209177.1"/>
    <property type="molecule type" value="Genomic_DNA"/>
</dbReference>
<dbReference type="GO" id="GO:0140359">
    <property type="term" value="F:ABC-type transporter activity"/>
    <property type="evidence" value="ECO:0007669"/>
    <property type="project" value="InterPro"/>
</dbReference>
<dbReference type="PROSITE" id="PS50893">
    <property type="entry name" value="ABC_TRANSPORTER_2"/>
    <property type="match status" value="1"/>
</dbReference>
<evidence type="ECO:0000259" key="9">
    <source>
        <dbReference type="PROSITE" id="PS50893"/>
    </source>
</evidence>
<accession>A0A7X0DMH4</accession>
<dbReference type="Gene3D" id="1.20.1560.10">
    <property type="entry name" value="ABC transporter type 1, transmembrane domain"/>
    <property type="match status" value="1"/>
</dbReference>
<feature type="transmembrane region" description="Helical" evidence="8">
    <location>
        <begin position="253"/>
        <end position="271"/>
    </location>
</feature>
<comment type="subcellular location">
    <subcellularLocation>
        <location evidence="1">Cell membrane</location>
        <topology evidence="1">Multi-pass membrane protein</topology>
    </subcellularLocation>
</comment>
<organism evidence="11 12">
    <name type="scientific">Novispirillum itersonii</name>
    <name type="common">Aquaspirillum itersonii</name>
    <dbReference type="NCBI Taxonomy" id="189"/>
    <lineage>
        <taxon>Bacteria</taxon>
        <taxon>Pseudomonadati</taxon>
        <taxon>Pseudomonadota</taxon>
        <taxon>Alphaproteobacteria</taxon>
        <taxon>Rhodospirillales</taxon>
        <taxon>Novispirillaceae</taxon>
        <taxon>Novispirillum</taxon>
    </lineage>
</organism>
<keyword evidence="3" id="KW-0547">Nucleotide-binding</keyword>
<feature type="compositionally biased region" description="Gly residues" evidence="7">
    <location>
        <begin position="576"/>
        <end position="588"/>
    </location>
</feature>
<dbReference type="Pfam" id="PF00664">
    <property type="entry name" value="ABC_membrane"/>
    <property type="match status" value="1"/>
</dbReference>
<keyword evidence="4 11" id="KW-0067">ATP-binding</keyword>
<feature type="transmembrane region" description="Helical" evidence="8">
    <location>
        <begin position="27"/>
        <end position="49"/>
    </location>
</feature>
<evidence type="ECO:0000256" key="4">
    <source>
        <dbReference type="ARBA" id="ARBA00022840"/>
    </source>
</evidence>
<dbReference type="InterPro" id="IPR039421">
    <property type="entry name" value="Type_1_exporter"/>
</dbReference>
<proteinExistence type="predicted"/>
<keyword evidence="6 8" id="KW-0472">Membrane</keyword>